<dbReference type="Gene3D" id="3.90.226.10">
    <property type="entry name" value="2-enoyl-CoA Hydratase, Chain A, domain 1"/>
    <property type="match status" value="1"/>
</dbReference>
<dbReference type="SUPFAM" id="SSF52096">
    <property type="entry name" value="ClpP/crotonase"/>
    <property type="match status" value="1"/>
</dbReference>
<dbReference type="Pfam" id="PF01039">
    <property type="entry name" value="Carboxyl_trans"/>
    <property type="match status" value="1"/>
</dbReference>
<dbReference type="InterPro" id="IPR045190">
    <property type="entry name" value="MCCB/AccD1-like"/>
</dbReference>
<organism evidence="2 3">
    <name type="scientific">Syncephalis pseudoplumigaleata</name>
    <dbReference type="NCBI Taxonomy" id="1712513"/>
    <lineage>
        <taxon>Eukaryota</taxon>
        <taxon>Fungi</taxon>
        <taxon>Fungi incertae sedis</taxon>
        <taxon>Zoopagomycota</taxon>
        <taxon>Zoopagomycotina</taxon>
        <taxon>Zoopagomycetes</taxon>
        <taxon>Zoopagales</taxon>
        <taxon>Piptocephalidaceae</taxon>
        <taxon>Syncephalis</taxon>
    </lineage>
</organism>
<dbReference type="InterPro" id="IPR011763">
    <property type="entry name" value="COA_CT_C"/>
</dbReference>
<evidence type="ECO:0000259" key="1">
    <source>
        <dbReference type="PROSITE" id="PS50989"/>
    </source>
</evidence>
<gene>
    <name evidence="2" type="ORF">SYNPS1DRAFT_31711</name>
</gene>
<dbReference type="PROSITE" id="PS50989">
    <property type="entry name" value="COA_CT_CTER"/>
    <property type="match status" value="1"/>
</dbReference>
<dbReference type="InterPro" id="IPR029045">
    <property type="entry name" value="ClpP/crotonase-like_dom_sf"/>
</dbReference>
<feature type="domain" description="CoA carboxyltransferase C-terminal" evidence="1">
    <location>
        <begin position="1"/>
        <end position="208"/>
    </location>
</feature>
<evidence type="ECO:0000313" key="2">
    <source>
        <dbReference type="EMBL" id="RKP22671.1"/>
    </source>
</evidence>
<keyword evidence="3" id="KW-1185">Reference proteome</keyword>
<name>A0A4P9YU13_9FUNG</name>
<dbReference type="GO" id="GO:0016874">
    <property type="term" value="F:ligase activity"/>
    <property type="evidence" value="ECO:0007669"/>
    <property type="project" value="InterPro"/>
</dbReference>
<dbReference type="PANTHER" id="PTHR22855:SF46">
    <property type="entry name" value="METHYLCROTONOYL-COA CARBOXYLASE"/>
    <property type="match status" value="1"/>
</dbReference>
<dbReference type="AlphaFoldDB" id="A0A4P9YU13"/>
<evidence type="ECO:0000313" key="3">
    <source>
        <dbReference type="Proteomes" id="UP000278143"/>
    </source>
</evidence>
<protein>
    <submittedName>
        <fullName evidence="2">ClpP/crotonase-like domain-containing protein</fullName>
    </submittedName>
</protein>
<reference evidence="3" key="1">
    <citation type="journal article" date="2018" name="Nat. Microbiol.">
        <title>Leveraging single-cell genomics to expand the fungal tree of life.</title>
        <authorList>
            <person name="Ahrendt S.R."/>
            <person name="Quandt C.A."/>
            <person name="Ciobanu D."/>
            <person name="Clum A."/>
            <person name="Salamov A."/>
            <person name="Andreopoulos B."/>
            <person name="Cheng J.F."/>
            <person name="Woyke T."/>
            <person name="Pelin A."/>
            <person name="Henrissat B."/>
            <person name="Reynolds N.K."/>
            <person name="Benny G.L."/>
            <person name="Smith M.E."/>
            <person name="James T.Y."/>
            <person name="Grigoriev I.V."/>
        </authorList>
    </citation>
    <scope>NUCLEOTIDE SEQUENCE [LARGE SCALE GENOMIC DNA]</scope>
    <source>
        <strain evidence="3">Benny S71-1</strain>
    </source>
</reference>
<dbReference type="Proteomes" id="UP000278143">
    <property type="component" value="Unassembled WGS sequence"/>
</dbReference>
<dbReference type="InterPro" id="IPR034733">
    <property type="entry name" value="AcCoA_carboxyl_beta"/>
</dbReference>
<dbReference type="EMBL" id="KZ991820">
    <property type="protein sequence ID" value="RKP22671.1"/>
    <property type="molecule type" value="Genomic_DNA"/>
</dbReference>
<proteinExistence type="predicted"/>
<dbReference type="OrthoDB" id="439921at2759"/>
<accession>A0A4P9YU13</accession>
<dbReference type="PANTHER" id="PTHR22855">
    <property type="entry name" value="ACETYL, PROPIONYL, PYRUVATE, AND GLUTACONYL CARBOXYLASE-RELATED"/>
    <property type="match status" value="1"/>
</dbReference>
<sequence length="208" mass="22252">MDGAHGAGIPVGIIANNNVIFNAEANKATHFIQLCNMRNVPLIYLQNITGFMVGRQYETAGIIKSGSQFINAVSNSEVPAITVVMGASYGAGNYAMSGRSYAPRFLWSYPNSRCSVMGAEQLAGVMDTIARDSAAAAGRSVNEEELAARKAILQDMVEREADVYYTSSRLVDDGIIDPRDTRTVLGICLSVVYGRAVKGGNLHGIARI</sequence>